<reference evidence="1 2" key="1">
    <citation type="submission" date="2024-04" db="EMBL/GenBank/DDBJ databases">
        <title>Dissimilatory iodate-reducing microorganisms contribute to the enrichment of iodine in groundwater.</title>
        <authorList>
            <person name="Jiang Z."/>
        </authorList>
    </citation>
    <scope>NUCLEOTIDE SEQUENCE [LARGE SCALE GENOMIC DNA]</scope>
    <source>
        <strain evidence="1 2">NCP973</strain>
    </source>
</reference>
<sequence>MTKQTQSILDEAVKLPAAEKLVLVEGILTSLSTLDEDWNKAWSLEAAARMAEFNAGKVEAIDADDVFAELEASLR</sequence>
<protein>
    <submittedName>
        <fullName evidence="1">Addiction module protein</fullName>
    </submittedName>
</protein>
<dbReference type="EMBL" id="CP151406">
    <property type="protein sequence ID" value="WZJ20538.1"/>
    <property type="molecule type" value="Genomic_DNA"/>
</dbReference>
<dbReference type="Proteomes" id="UP001479520">
    <property type="component" value="Chromosome"/>
</dbReference>
<proteinExistence type="predicted"/>
<dbReference type="Pfam" id="PF09720">
    <property type="entry name" value="Unstab_antitox"/>
    <property type="match status" value="1"/>
</dbReference>
<keyword evidence="2" id="KW-1185">Reference proteome</keyword>
<organism evidence="1 2">
    <name type="scientific">Azonexus hydrophilus</name>
    <dbReference type="NCBI Taxonomy" id="418702"/>
    <lineage>
        <taxon>Bacteria</taxon>
        <taxon>Pseudomonadati</taxon>
        <taxon>Pseudomonadota</taxon>
        <taxon>Betaproteobacteria</taxon>
        <taxon>Rhodocyclales</taxon>
        <taxon>Azonexaceae</taxon>
        <taxon>Azonexus</taxon>
    </lineage>
</organism>
<name>A0ABZ2XDT4_9RHOO</name>
<dbReference type="InterPro" id="IPR013406">
    <property type="entry name" value="CHP02574_addiction_mod"/>
</dbReference>
<gene>
    <name evidence="1" type="ORF">AADV58_11290</name>
</gene>
<evidence type="ECO:0000313" key="2">
    <source>
        <dbReference type="Proteomes" id="UP001479520"/>
    </source>
</evidence>
<dbReference type="RefSeq" id="WP_341743214.1">
    <property type="nucleotide sequence ID" value="NZ_CP151406.1"/>
</dbReference>
<accession>A0ABZ2XDT4</accession>
<evidence type="ECO:0000313" key="1">
    <source>
        <dbReference type="EMBL" id="WZJ20538.1"/>
    </source>
</evidence>